<keyword evidence="1" id="KW-0472">Membrane</keyword>
<organism evidence="2">
    <name type="scientific">Rhizophora mucronata</name>
    <name type="common">Asiatic mangrove</name>
    <dbReference type="NCBI Taxonomy" id="61149"/>
    <lineage>
        <taxon>Eukaryota</taxon>
        <taxon>Viridiplantae</taxon>
        <taxon>Streptophyta</taxon>
        <taxon>Embryophyta</taxon>
        <taxon>Tracheophyta</taxon>
        <taxon>Spermatophyta</taxon>
        <taxon>Magnoliopsida</taxon>
        <taxon>eudicotyledons</taxon>
        <taxon>Gunneridae</taxon>
        <taxon>Pentapetalae</taxon>
        <taxon>rosids</taxon>
        <taxon>fabids</taxon>
        <taxon>Malpighiales</taxon>
        <taxon>Rhizophoraceae</taxon>
        <taxon>Rhizophora</taxon>
    </lineage>
</organism>
<sequence>MGVNSLARQVREELEEAWNKLSGQLLRFYARLRRVNYTLIILHILRLVLGLAEALAEFIELLDVVGVLLRLTHFVFFNFLSFLV</sequence>
<feature type="transmembrane region" description="Helical" evidence="1">
    <location>
        <begin position="64"/>
        <end position="83"/>
    </location>
</feature>
<accession>A0A2P2LAI8</accession>
<reference evidence="2" key="1">
    <citation type="submission" date="2018-02" db="EMBL/GenBank/DDBJ databases">
        <title>Rhizophora mucronata_Transcriptome.</title>
        <authorList>
            <person name="Meera S.P."/>
            <person name="Sreeshan A."/>
            <person name="Augustine A."/>
        </authorList>
    </citation>
    <scope>NUCLEOTIDE SEQUENCE</scope>
    <source>
        <tissue evidence="2">Leaf</tissue>
    </source>
</reference>
<feature type="transmembrane region" description="Helical" evidence="1">
    <location>
        <begin position="35"/>
        <end position="52"/>
    </location>
</feature>
<protein>
    <submittedName>
        <fullName evidence="2">Uncharacterized protein MANES_17G052000</fullName>
    </submittedName>
</protein>
<evidence type="ECO:0000256" key="1">
    <source>
        <dbReference type="SAM" id="Phobius"/>
    </source>
</evidence>
<dbReference type="EMBL" id="GGEC01034499">
    <property type="protein sequence ID" value="MBX14983.1"/>
    <property type="molecule type" value="Transcribed_RNA"/>
</dbReference>
<dbReference type="AlphaFoldDB" id="A0A2P2LAI8"/>
<name>A0A2P2LAI8_RHIMU</name>
<keyword evidence="1" id="KW-1133">Transmembrane helix</keyword>
<evidence type="ECO:0000313" key="2">
    <source>
        <dbReference type="EMBL" id="MBX14983.1"/>
    </source>
</evidence>
<proteinExistence type="predicted"/>
<keyword evidence="1" id="KW-0812">Transmembrane</keyword>